<gene>
    <name evidence="5" type="ORF">KAK03_16810</name>
</gene>
<feature type="domain" description="HTH lacI-type" evidence="4">
    <location>
        <begin position="1"/>
        <end position="53"/>
    </location>
</feature>
<accession>A0A940YAW3</accession>
<evidence type="ECO:0000256" key="2">
    <source>
        <dbReference type="ARBA" id="ARBA00023125"/>
    </source>
</evidence>
<evidence type="ECO:0000313" key="5">
    <source>
        <dbReference type="EMBL" id="MBQ0932143.1"/>
    </source>
</evidence>
<dbReference type="GO" id="GO:0000976">
    <property type="term" value="F:transcription cis-regulatory region binding"/>
    <property type="evidence" value="ECO:0007669"/>
    <property type="project" value="TreeGrafter"/>
</dbReference>
<dbReference type="SMART" id="SM00354">
    <property type="entry name" value="HTH_LACI"/>
    <property type="match status" value="1"/>
</dbReference>
<dbReference type="Proteomes" id="UP000676246">
    <property type="component" value="Unassembled WGS sequence"/>
</dbReference>
<keyword evidence="3" id="KW-0804">Transcription</keyword>
<dbReference type="InterPro" id="IPR028082">
    <property type="entry name" value="Peripla_BP_I"/>
</dbReference>
<dbReference type="GO" id="GO:0003700">
    <property type="term" value="F:DNA-binding transcription factor activity"/>
    <property type="evidence" value="ECO:0007669"/>
    <property type="project" value="TreeGrafter"/>
</dbReference>
<dbReference type="AlphaFoldDB" id="A0A940YAW3"/>
<evidence type="ECO:0000256" key="3">
    <source>
        <dbReference type="ARBA" id="ARBA00023163"/>
    </source>
</evidence>
<evidence type="ECO:0000256" key="1">
    <source>
        <dbReference type="ARBA" id="ARBA00023015"/>
    </source>
</evidence>
<dbReference type="CDD" id="cd01392">
    <property type="entry name" value="HTH_LacI"/>
    <property type="match status" value="1"/>
</dbReference>
<comment type="caution">
    <text evidence="5">The sequence shown here is derived from an EMBL/GenBank/DDBJ whole genome shotgun (WGS) entry which is preliminary data.</text>
</comment>
<name>A0A940YAW3_9BURK</name>
<keyword evidence="6" id="KW-1185">Reference proteome</keyword>
<dbReference type="PANTHER" id="PTHR30146:SF120">
    <property type="entry name" value="ALANINE RACEMASE"/>
    <property type="match status" value="1"/>
</dbReference>
<dbReference type="PROSITE" id="PS00356">
    <property type="entry name" value="HTH_LACI_1"/>
    <property type="match status" value="1"/>
</dbReference>
<dbReference type="InterPro" id="IPR000843">
    <property type="entry name" value="HTH_LacI"/>
</dbReference>
<organism evidence="5 6">
    <name type="scientific">Ideonella alba</name>
    <dbReference type="NCBI Taxonomy" id="2824118"/>
    <lineage>
        <taxon>Bacteria</taxon>
        <taxon>Pseudomonadati</taxon>
        <taxon>Pseudomonadota</taxon>
        <taxon>Betaproteobacteria</taxon>
        <taxon>Burkholderiales</taxon>
        <taxon>Sphaerotilaceae</taxon>
        <taxon>Ideonella</taxon>
    </lineage>
</organism>
<evidence type="ECO:0000313" key="6">
    <source>
        <dbReference type="Proteomes" id="UP000676246"/>
    </source>
</evidence>
<proteinExistence type="predicted"/>
<protein>
    <submittedName>
        <fullName evidence="5">LacI family DNA-binding transcriptional regulator</fullName>
    </submittedName>
</protein>
<reference evidence="5 6" key="1">
    <citation type="submission" date="2021-04" db="EMBL/GenBank/DDBJ databases">
        <title>The genome sequence of Ideonella sp. 3Y2.</title>
        <authorList>
            <person name="Liu Y."/>
        </authorList>
    </citation>
    <scope>NUCLEOTIDE SEQUENCE [LARGE SCALE GENOMIC DNA]</scope>
    <source>
        <strain evidence="5 6">3Y2</strain>
    </source>
</reference>
<dbReference type="CDD" id="cd06295">
    <property type="entry name" value="PBP1_CelR"/>
    <property type="match status" value="1"/>
</dbReference>
<dbReference type="InterPro" id="IPR046335">
    <property type="entry name" value="LacI/GalR-like_sensor"/>
</dbReference>
<keyword evidence="1" id="KW-0805">Transcription regulation</keyword>
<dbReference type="Pfam" id="PF13377">
    <property type="entry name" value="Peripla_BP_3"/>
    <property type="match status" value="1"/>
</dbReference>
<sequence>MADIARLANVSISTVSRALSNNPRLSEETRNRVNELARSLNYSINVGAQILRGKAMQTVAVAFPYHPEHRQHFKDPFFLATLGSIGDALIDSGHSMLIVGVETDKSETLTQPHESGQAIGTIMLGQENNHDRFNELAVRGLPFVVWGARLPDQLYCTVGSDNLMGGRQATEHLLDCGARRVAFFGDGSLAEIGQRHQGYEAALVAAGLTPDPQLYRPVPFVDAAVQREVTAMLAQGVEFDAVFAASDLVALAVIAALRDHGRQVPQDVQVVGFDDIRLAAESHPALTTIRQSIDEAGRVLVQLLLDKLAGRRVESVMMPTRLMVRQSTRAR</sequence>
<dbReference type="Gene3D" id="3.40.50.2300">
    <property type="match status" value="2"/>
</dbReference>
<dbReference type="PROSITE" id="PS50932">
    <property type="entry name" value="HTH_LACI_2"/>
    <property type="match status" value="1"/>
</dbReference>
<dbReference type="Pfam" id="PF00356">
    <property type="entry name" value="LacI"/>
    <property type="match status" value="1"/>
</dbReference>
<dbReference type="InterPro" id="IPR010982">
    <property type="entry name" value="Lambda_DNA-bd_dom_sf"/>
</dbReference>
<dbReference type="PANTHER" id="PTHR30146">
    <property type="entry name" value="LACI-RELATED TRANSCRIPTIONAL REPRESSOR"/>
    <property type="match status" value="1"/>
</dbReference>
<dbReference type="SUPFAM" id="SSF47413">
    <property type="entry name" value="lambda repressor-like DNA-binding domains"/>
    <property type="match status" value="1"/>
</dbReference>
<evidence type="ECO:0000259" key="4">
    <source>
        <dbReference type="PROSITE" id="PS50932"/>
    </source>
</evidence>
<dbReference type="Gene3D" id="1.10.260.40">
    <property type="entry name" value="lambda repressor-like DNA-binding domains"/>
    <property type="match status" value="1"/>
</dbReference>
<dbReference type="EMBL" id="JAGQDD010000014">
    <property type="protein sequence ID" value="MBQ0932143.1"/>
    <property type="molecule type" value="Genomic_DNA"/>
</dbReference>
<dbReference type="SUPFAM" id="SSF53822">
    <property type="entry name" value="Periplasmic binding protein-like I"/>
    <property type="match status" value="1"/>
</dbReference>
<keyword evidence="2 5" id="KW-0238">DNA-binding</keyword>